<evidence type="ECO:0000256" key="1">
    <source>
        <dbReference type="SAM" id="SignalP"/>
    </source>
</evidence>
<dbReference type="AlphaFoldDB" id="A0A1T5NUP3"/>
<name>A0A1T5NUP3_9BACT</name>
<protein>
    <recommendedName>
        <fullName evidence="4">3-keto-disaccharide hydrolase domain-containing protein</fullName>
    </recommendedName>
</protein>
<keyword evidence="3" id="KW-1185">Reference proteome</keyword>
<dbReference type="RefSeq" id="WP_079470095.1">
    <property type="nucleotide sequence ID" value="NZ_FUZZ01000002.1"/>
</dbReference>
<dbReference type="Proteomes" id="UP000190166">
    <property type="component" value="Unassembled WGS sequence"/>
</dbReference>
<reference evidence="2 3" key="1">
    <citation type="submission" date="2017-02" db="EMBL/GenBank/DDBJ databases">
        <authorList>
            <person name="Peterson S.W."/>
        </authorList>
    </citation>
    <scope>NUCLEOTIDE SEQUENCE [LARGE SCALE GENOMIC DNA]</scope>
    <source>
        <strain evidence="2 3">DSM 18108</strain>
    </source>
</reference>
<proteinExistence type="predicted"/>
<evidence type="ECO:0008006" key="4">
    <source>
        <dbReference type="Google" id="ProtNLM"/>
    </source>
</evidence>
<feature type="signal peptide" evidence="1">
    <location>
        <begin position="1"/>
        <end position="19"/>
    </location>
</feature>
<dbReference type="Gene3D" id="2.60.120.560">
    <property type="entry name" value="Exo-inulinase, domain 1"/>
    <property type="match status" value="1"/>
</dbReference>
<sequence length="375" mass="42581">MTKIRIACLFLLLPLCVAAQKKKPGQQEVIKVPLEAGHWAFQPGTVEFITYKSVPAMKLLHSNDTVVLKDLDFTNGTIEYDVQATSPFTSFYFRRMSRKENECFYFRMPSSGKGDAVQYAPHIDGINLWDMLDQYQSVAWFSNDDWNHVKLVISGKQMRVYVNDTSRPVLEVPRLEGNAWHGGLAFDGQAIIANLVVKPDQTEGLPPGEGIDITNNDASYLRTWQISQPMNTPEKIDFSMAWKPGTNAPWETIRAERRGLVNVTRKFGSAENRARRIVWLKTNIRSAIAQTRQLHLGFSDEVWVFINGKYLYVDKNRYGSPLLKQPDGRCTVDNASFPLPLVAGDNEVLIALANDFYGWGIMAKLDKFEDMTFDK</sequence>
<dbReference type="EMBL" id="FUZZ01000002">
    <property type="protein sequence ID" value="SKD04165.1"/>
    <property type="molecule type" value="Genomic_DNA"/>
</dbReference>
<accession>A0A1T5NUP3</accession>
<keyword evidence="1" id="KW-0732">Signal</keyword>
<dbReference type="STRING" id="393003.SAMN05660461_2772"/>
<gene>
    <name evidence="2" type="ORF">SAMN05660461_2772</name>
</gene>
<evidence type="ECO:0000313" key="3">
    <source>
        <dbReference type="Proteomes" id="UP000190166"/>
    </source>
</evidence>
<evidence type="ECO:0000313" key="2">
    <source>
        <dbReference type="EMBL" id="SKD04165.1"/>
    </source>
</evidence>
<feature type="chain" id="PRO_5012775471" description="3-keto-disaccharide hydrolase domain-containing protein" evidence="1">
    <location>
        <begin position="20"/>
        <end position="375"/>
    </location>
</feature>
<organism evidence="2 3">
    <name type="scientific">Chitinophaga ginsengisegetis</name>
    <dbReference type="NCBI Taxonomy" id="393003"/>
    <lineage>
        <taxon>Bacteria</taxon>
        <taxon>Pseudomonadati</taxon>
        <taxon>Bacteroidota</taxon>
        <taxon>Chitinophagia</taxon>
        <taxon>Chitinophagales</taxon>
        <taxon>Chitinophagaceae</taxon>
        <taxon>Chitinophaga</taxon>
    </lineage>
</organism>